<dbReference type="GO" id="GO:0005737">
    <property type="term" value="C:cytoplasm"/>
    <property type="evidence" value="ECO:0007669"/>
    <property type="project" value="UniProtKB-SubCell"/>
</dbReference>
<dbReference type="GO" id="GO:0160102">
    <property type="term" value="F:tRNA (guanine(10)-N2)-methyltransferase activity"/>
    <property type="evidence" value="ECO:0007669"/>
    <property type="project" value="InterPro"/>
</dbReference>
<dbReference type="InterPro" id="IPR000241">
    <property type="entry name" value="RlmKL-like_Mtase"/>
</dbReference>
<dbReference type="GO" id="GO:0000049">
    <property type="term" value="F:tRNA binding"/>
    <property type="evidence" value="ECO:0007669"/>
    <property type="project" value="UniProtKB-KW"/>
</dbReference>
<keyword evidence="3" id="KW-0963">Cytoplasm</keyword>
<evidence type="ECO:0000256" key="11">
    <source>
        <dbReference type="ARBA" id="ARBA00054380"/>
    </source>
</evidence>
<proteinExistence type="inferred from homology"/>
<dbReference type="SUPFAM" id="SSF143437">
    <property type="entry name" value="THUMP domain-like"/>
    <property type="match status" value="1"/>
</dbReference>
<evidence type="ECO:0000256" key="13">
    <source>
        <dbReference type="ARBA" id="ARBA00066936"/>
    </source>
</evidence>
<dbReference type="GeneID" id="68571693"/>
<protein>
    <recommendedName>
        <fullName evidence="13">tRNA (guanine(10)-N(2))-dimethyltransferase</fullName>
        <ecNumber evidence="13">2.1.1.213</ecNumber>
    </recommendedName>
    <alternativeName>
        <fullName evidence="14">tRNA:G10 dimethyltransferase</fullName>
    </alternativeName>
</protein>
<name>A0AAV3T0D6_9EURY</name>
<evidence type="ECO:0000256" key="8">
    <source>
        <dbReference type="ARBA" id="ARBA00022694"/>
    </source>
</evidence>
<evidence type="ECO:0000313" key="17">
    <source>
        <dbReference type="EMBL" id="GAA0650581.1"/>
    </source>
</evidence>
<evidence type="ECO:0000256" key="15">
    <source>
        <dbReference type="PROSITE-ProRule" id="PRU00529"/>
    </source>
</evidence>
<dbReference type="PANTHER" id="PTHR14911">
    <property type="entry name" value="THUMP DOMAIN-CONTAINING"/>
    <property type="match status" value="1"/>
</dbReference>
<dbReference type="FunFam" id="3.40.50.150:FF:000251">
    <property type="entry name" value="Putative RNA methylase"/>
    <property type="match status" value="1"/>
</dbReference>
<evidence type="ECO:0000259" key="16">
    <source>
        <dbReference type="PROSITE" id="PS51165"/>
    </source>
</evidence>
<comment type="caution">
    <text evidence="17">The sequence shown here is derived from an EMBL/GenBank/DDBJ whole genome shotgun (WGS) entry which is preliminary data.</text>
</comment>
<feature type="domain" description="THUMP" evidence="16">
    <location>
        <begin position="38"/>
        <end position="139"/>
    </location>
</feature>
<dbReference type="RefSeq" id="WP_227261122.1">
    <property type="nucleotide sequence ID" value="NZ_BAAADU010000002.1"/>
</dbReference>
<keyword evidence="18" id="KW-1185">Reference proteome</keyword>
<reference evidence="17 18" key="1">
    <citation type="journal article" date="2019" name="Int. J. Syst. Evol. Microbiol.">
        <title>The Global Catalogue of Microorganisms (GCM) 10K type strain sequencing project: providing services to taxonomists for standard genome sequencing and annotation.</title>
        <authorList>
            <consortium name="The Broad Institute Genomics Platform"/>
            <consortium name="The Broad Institute Genome Sequencing Center for Infectious Disease"/>
            <person name="Wu L."/>
            <person name="Ma J."/>
        </authorList>
    </citation>
    <scope>NUCLEOTIDE SEQUENCE [LARGE SCALE GENOMIC DNA]</scope>
    <source>
        <strain evidence="17 18">JCM 16327</strain>
    </source>
</reference>
<keyword evidence="4" id="KW-0820">tRNA-binding</keyword>
<evidence type="ECO:0000256" key="9">
    <source>
        <dbReference type="ARBA" id="ARBA00022884"/>
    </source>
</evidence>
<comment type="function">
    <text evidence="11">Catalyzes the adenosylmethionine-dependent methylation of the exocyclic amino group (N(2)) of guanosine at position 10 of various tRNAs. Acts via a two-step process that leads to the formation of either N(2)-monomethyl (m(2)G) or N(2)-dimethylguanosine (m(2)(2)G).</text>
</comment>
<dbReference type="Gene3D" id="3.40.50.150">
    <property type="entry name" value="Vaccinia Virus protein VP39"/>
    <property type="match status" value="1"/>
</dbReference>
<dbReference type="AlphaFoldDB" id="A0AAV3T0D6"/>
<dbReference type="InterPro" id="IPR053943">
    <property type="entry name" value="RlmKL-like_Mtase_CS"/>
</dbReference>
<evidence type="ECO:0000256" key="3">
    <source>
        <dbReference type="ARBA" id="ARBA00022490"/>
    </source>
</evidence>
<comment type="catalytic activity">
    <reaction evidence="10">
        <text>guanosine(10) in tRNA + 2 S-adenosyl-L-methionine = N(2)-dimethylguanosine(10) in tRNA + 2 S-adenosyl-L-homocysteine + 2 H(+)</text>
        <dbReference type="Rhea" id="RHEA:43124"/>
        <dbReference type="Rhea" id="RHEA-COMP:10355"/>
        <dbReference type="Rhea" id="RHEA-COMP:10358"/>
        <dbReference type="ChEBI" id="CHEBI:15378"/>
        <dbReference type="ChEBI" id="CHEBI:57856"/>
        <dbReference type="ChEBI" id="CHEBI:59789"/>
        <dbReference type="ChEBI" id="CHEBI:74269"/>
        <dbReference type="ChEBI" id="CHEBI:74513"/>
        <dbReference type="EC" id="2.1.1.213"/>
    </reaction>
</comment>
<evidence type="ECO:0000256" key="2">
    <source>
        <dbReference type="ARBA" id="ARBA00011245"/>
    </source>
</evidence>
<evidence type="ECO:0000256" key="7">
    <source>
        <dbReference type="ARBA" id="ARBA00022691"/>
    </source>
</evidence>
<dbReference type="InterPro" id="IPR029063">
    <property type="entry name" value="SAM-dependent_MTases_sf"/>
</dbReference>
<dbReference type="PROSITE" id="PS01261">
    <property type="entry name" value="UPF0020"/>
    <property type="match status" value="1"/>
</dbReference>
<dbReference type="InterPro" id="IPR004114">
    <property type="entry name" value="THUMP_dom"/>
</dbReference>
<comment type="subcellular location">
    <subcellularLocation>
        <location evidence="1">Cytoplasm</location>
    </subcellularLocation>
</comment>
<comment type="similarity">
    <text evidence="12">Belongs to the methyltransferase superfamily. Trm-G10 family.</text>
</comment>
<evidence type="ECO:0000256" key="10">
    <source>
        <dbReference type="ARBA" id="ARBA00051883"/>
    </source>
</evidence>
<comment type="subunit">
    <text evidence="2">Monomer.</text>
</comment>
<evidence type="ECO:0000256" key="4">
    <source>
        <dbReference type="ARBA" id="ARBA00022555"/>
    </source>
</evidence>
<dbReference type="GO" id="GO:0160101">
    <property type="term" value="F:tRNA (guanine(10)-N2)-dimethyltransferase activity"/>
    <property type="evidence" value="ECO:0007669"/>
    <property type="project" value="UniProtKB-EC"/>
</dbReference>
<organism evidence="17 18">
    <name type="scientific">Salarchaeum japonicum</name>
    <dbReference type="NCBI Taxonomy" id="555573"/>
    <lineage>
        <taxon>Archaea</taxon>
        <taxon>Methanobacteriati</taxon>
        <taxon>Methanobacteriota</taxon>
        <taxon>Stenosarchaea group</taxon>
        <taxon>Halobacteria</taxon>
        <taxon>Halobacteriales</taxon>
        <taxon>Halobacteriaceae</taxon>
    </lineage>
</organism>
<dbReference type="Pfam" id="PF01170">
    <property type="entry name" value="UPF0020"/>
    <property type="match status" value="1"/>
</dbReference>
<accession>A0AAV3T0D6</accession>
<evidence type="ECO:0000256" key="5">
    <source>
        <dbReference type="ARBA" id="ARBA00022603"/>
    </source>
</evidence>
<dbReference type="PANTHER" id="PTHR14911:SF21">
    <property type="entry name" value="N2-METHYLGUANOSINE TRNA METHYLTRANSFERASE"/>
    <property type="match status" value="1"/>
</dbReference>
<evidence type="ECO:0000256" key="14">
    <source>
        <dbReference type="ARBA" id="ARBA00082665"/>
    </source>
</evidence>
<evidence type="ECO:0000256" key="12">
    <source>
        <dbReference type="ARBA" id="ARBA00061338"/>
    </source>
</evidence>
<sequence>MYLLELVGSDDDFALAEARAAAAPDADLVAPGLAVAPSLDLDRAADLAFTRYASRLVGRTDASVESAATLLDAANVGIEGTVAVRATDVRGSAGVDTQRAERELGGVLTDRGFSVDLDDPDFVLRAAFSDDACALGWLAVATDRDYDARKPTKRPFFQPGSMDPMLARALVNLAGARSGTRLLDPMCGTGGVLIEAGLVGARPLGNDAQEKMVRGARENLREYADDFAVWRGDATRLPLRADAVDAAVFDAPYGRQSKIETHGLRDLVGGALSEVERVTTGRCVLVADRDWRDEATAAGWTVESRFVRRVHRSLDRHVLVLE</sequence>
<keyword evidence="7" id="KW-0949">S-adenosyl-L-methionine</keyword>
<keyword evidence="9 15" id="KW-0694">RNA-binding</keyword>
<dbReference type="EMBL" id="BAAADU010000002">
    <property type="protein sequence ID" value="GAA0650581.1"/>
    <property type="molecule type" value="Genomic_DNA"/>
</dbReference>
<gene>
    <name evidence="17" type="ORF">GCM10009019_11800</name>
</gene>
<keyword evidence="8" id="KW-0819">tRNA processing</keyword>
<dbReference type="InterPro" id="IPR005885">
    <property type="entry name" value="TrmG10"/>
</dbReference>
<evidence type="ECO:0000313" key="18">
    <source>
        <dbReference type="Proteomes" id="UP001500194"/>
    </source>
</evidence>
<dbReference type="CDD" id="cd11715">
    <property type="entry name" value="THUMP_AdoMetMT"/>
    <property type="match status" value="1"/>
</dbReference>
<keyword evidence="5 17" id="KW-0489">Methyltransferase</keyword>
<dbReference type="CDD" id="cd02440">
    <property type="entry name" value="AdoMet_MTases"/>
    <property type="match status" value="1"/>
</dbReference>
<evidence type="ECO:0000256" key="6">
    <source>
        <dbReference type="ARBA" id="ARBA00022679"/>
    </source>
</evidence>
<keyword evidence="6" id="KW-0808">Transferase</keyword>
<dbReference type="PROSITE" id="PS51165">
    <property type="entry name" value="THUMP"/>
    <property type="match status" value="1"/>
</dbReference>
<dbReference type="SUPFAM" id="SSF53335">
    <property type="entry name" value="S-adenosyl-L-methionine-dependent methyltransferases"/>
    <property type="match status" value="1"/>
</dbReference>
<evidence type="ECO:0000256" key="1">
    <source>
        <dbReference type="ARBA" id="ARBA00004496"/>
    </source>
</evidence>
<dbReference type="Proteomes" id="UP001500194">
    <property type="component" value="Unassembled WGS sequence"/>
</dbReference>
<dbReference type="GO" id="GO:0030488">
    <property type="term" value="P:tRNA methylation"/>
    <property type="evidence" value="ECO:0007669"/>
    <property type="project" value="InterPro"/>
</dbReference>
<dbReference type="NCBIfam" id="TIGR01177">
    <property type="entry name" value="TIGR01177 family methyltransferase"/>
    <property type="match status" value="1"/>
</dbReference>
<dbReference type="EC" id="2.1.1.213" evidence="13"/>